<sequence length="176" mass="20401">MQKELQQLKDFFLQHAGINFIPQAKDPECEEYSGYTCLLDTFTIKFRKAKITPKKIGQFVTVWKRNAEGITTPFTLSDPFDFYIILTEASNQVGCFIFPKSILGEKGILTTPKQEGKRGFRVYPTWDYPTSKQALKTQQWQENYFILLSAQEDQSSTSHNTVKLHRILKQHIDTVK</sequence>
<dbReference type="AlphaFoldDB" id="A0A378U5P2"/>
<dbReference type="InterPro" id="IPR038231">
    <property type="entry name" value="MepB-like_sf"/>
</dbReference>
<evidence type="ECO:0000313" key="1">
    <source>
        <dbReference type="EMBL" id="STZ69632.1"/>
    </source>
</evidence>
<proteinExistence type="predicted"/>
<name>A0A378U5P2_MYROD</name>
<organism evidence="1 2">
    <name type="scientific">Myroides odoratus</name>
    <name type="common">Flavobacterium odoratum</name>
    <dbReference type="NCBI Taxonomy" id="256"/>
    <lineage>
        <taxon>Bacteria</taxon>
        <taxon>Pseudomonadati</taxon>
        <taxon>Bacteroidota</taxon>
        <taxon>Flavobacteriia</taxon>
        <taxon>Flavobacteriales</taxon>
        <taxon>Flavobacteriaceae</taxon>
        <taxon>Myroides</taxon>
    </lineage>
</organism>
<dbReference type="RefSeq" id="WP_115092309.1">
    <property type="nucleotide sequence ID" value="NZ_CP068107.1"/>
</dbReference>
<dbReference type="Proteomes" id="UP000255024">
    <property type="component" value="Unassembled WGS sequence"/>
</dbReference>
<gene>
    <name evidence="1" type="ORF">NCTC11179_03142</name>
</gene>
<accession>A0A378U5P2</accession>
<evidence type="ECO:0000313" key="2">
    <source>
        <dbReference type="Proteomes" id="UP000255024"/>
    </source>
</evidence>
<dbReference type="Gene3D" id="3.40.1350.140">
    <property type="entry name" value="MepB-like"/>
    <property type="match status" value="1"/>
</dbReference>
<dbReference type="EMBL" id="UGQL01000002">
    <property type="protein sequence ID" value="STZ69632.1"/>
    <property type="molecule type" value="Genomic_DNA"/>
</dbReference>
<protein>
    <submittedName>
        <fullName evidence="1">MepB protein</fullName>
    </submittedName>
</protein>
<dbReference type="Pfam" id="PF08877">
    <property type="entry name" value="MepB-like"/>
    <property type="match status" value="1"/>
</dbReference>
<reference evidence="1 2" key="1">
    <citation type="submission" date="2018-06" db="EMBL/GenBank/DDBJ databases">
        <authorList>
            <consortium name="Pathogen Informatics"/>
            <person name="Doyle S."/>
        </authorList>
    </citation>
    <scope>NUCLEOTIDE SEQUENCE [LARGE SCALE GENOMIC DNA]</scope>
    <source>
        <strain evidence="1 2">NCTC11179</strain>
    </source>
</reference>
<keyword evidence="2" id="KW-1185">Reference proteome</keyword>
<dbReference type="InterPro" id="IPR011235">
    <property type="entry name" value="MepB-like"/>
</dbReference>